<sequence>TASTAPYQVSWSAPSTGSYALSAVATDLAGNSTTDDDTTVSYDETPPSLTVSAPTNGSVFGSTSVGVNGSASDANDVQSVEVRYVGGSWYTASGTTSWSYTLSVPAGDRTIAVRATDVFGNYSETTRSVTILSAPGSINATSINDAVSDRIDVSWSSVPGSGITYHLYGRKSGDSYAELV</sequence>
<feature type="non-terminal residue" evidence="1">
    <location>
        <position position="1"/>
    </location>
</feature>
<dbReference type="Gene3D" id="2.60.40.10">
    <property type="entry name" value="Immunoglobulins"/>
    <property type="match status" value="2"/>
</dbReference>
<gene>
    <name evidence="1" type="ORF">S01H1_22853</name>
</gene>
<proteinExistence type="predicted"/>
<name>X0TWG1_9ZZZZ</name>
<comment type="caution">
    <text evidence="1">The sequence shown here is derived from an EMBL/GenBank/DDBJ whole genome shotgun (WGS) entry which is preliminary data.</text>
</comment>
<evidence type="ECO:0008006" key="2">
    <source>
        <dbReference type="Google" id="ProtNLM"/>
    </source>
</evidence>
<protein>
    <recommendedName>
        <fullName evidence="2">Bacterial Ig-like domain-containing protein</fullName>
    </recommendedName>
</protein>
<dbReference type="InterPro" id="IPR013783">
    <property type="entry name" value="Ig-like_fold"/>
</dbReference>
<accession>X0TWG1</accession>
<feature type="non-terminal residue" evidence="1">
    <location>
        <position position="180"/>
    </location>
</feature>
<reference evidence="1" key="1">
    <citation type="journal article" date="2014" name="Front. Microbiol.">
        <title>High frequency of phylogenetically diverse reductive dehalogenase-homologous genes in deep subseafloor sedimentary metagenomes.</title>
        <authorList>
            <person name="Kawai M."/>
            <person name="Futagami T."/>
            <person name="Toyoda A."/>
            <person name="Takaki Y."/>
            <person name="Nishi S."/>
            <person name="Hori S."/>
            <person name="Arai W."/>
            <person name="Tsubouchi T."/>
            <person name="Morono Y."/>
            <person name="Uchiyama I."/>
            <person name="Ito T."/>
            <person name="Fujiyama A."/>
            <person name="Inagaki F."/>
            <person name="Takami H."/>
        </authorList>
    </citation>
    <scope>NUCLEOTIDE SEQUENCE</scope>
    <source>
        <strain evidence="1">Expedition CK06-06</strain>
    </source>
</reference>
<dbReference type="AlphaFoldDB" id="X0TWG1"/>
<organism evidence="1">
    <name type="scientific">marine sediment metagenome</name>
    <dbReference type="NCBI Taxonomy" id="412755"/>
    <lineage>
        <taxon>unclassified sequences</taxon>
        <taxon>metagenomes</taxon>
        <taxon>ecological metagenomes</taxon>
    </lineage>
</organism>
<dbReference type="EMBL" id="BARS01013008">
    <property type="protein sequence ID" value="GAF92462.1"/>
    <property type="molecule type" value="Genomic_DNA"/>
</dbReference>
<dbReference type="Pfam" id="PF17957">
    <property type="entry name" value="Big_7"/>
    <property type="match status" value="1"/>
</dbReference>
<dbReference type="SUPFAM" id="SSF81296">
    <property type="entry name" value="E set domains"/>
    <property type="match status" value="1"/>
</dbReference>
<evidence type="ECO:0000313" key="1">
    <source>
        <dbReference type="EMBL" id="GAF92462.1"/>
    </source>
</evidence>
<dbReference type="InterPro" id="IPR014756">
    <property type="entry name" value="Ig_E-set"/>
</dbReference>